<evidence type="ECO:0000313" key="3">
    <source>
        <dbReference type="EMBL" id="MBE4907223.1"/>
    </source>
</evidence>
<dbReference type="PANTHER" id="PTHR10277">
    <property type="entry name" value="HOMOCITRATE SYNTHASE-RELATED"/>
    <property type="match status" value="1"/>
</dbReference>
<comment type="caution">
    <text evidence="3">The sequence shown here is derived from an EMBL/GenBank/DDBJ whole genome shotgun (WGS) entry which is preliminary data.</text>
</comment>
<dbReference type="SUPFAM" id="SSF51569">
    <property type="entry name" value="Aldolase"/>
    <property type="match status" value="1"/>
</dbReference>
<dbReference type="Gene3D" id="3.20.20.70">
    <property type="entry name" value="Aldolase class I"/>
    <property type="match status" value="1"/>
</dbReference>
<organism evidence="3 4">
    <name type="scientific">Litchfieldia luteola</name>
    <dbReference type="NCBI Taxonomy" id="682179"/>
    <lineage>
        <taxon>Bacteria</taxon>
        <taxon>Bacillati</taxon>
        <taxon>Bacillota</taxon>
        <taxon>Bacilli</taxon>
        <taxon>Bacillales</taxon>
        <taxon>Bacillaceae</taxon>
        <taxon>Litchfieldia</taxon>
    </lineage>
</organism>
<keyword evidence="4" id="KW-1185">Reference proteome</keyword>
<dbReference type="RefSeq" id="WP_193534696.1">
    <property type="nucleotide sequence ID" value="NZ_JADCLJ010000007.1"/>
</dbReference>
<dbReference type="Proteomes" id="UP001516662">
    <property type="component" value="Unassembled WGS sequence"/>
</dbReference>
<evidence type="ECO:0000313" key="4">
    <source>
        <dbReference type="Proteomes" id="UP001516662"/>
    </source>
</evidence>
<name>A0ABR9QFF2_9BACI</name>
<dbReference type="InterPro" id="IPR000891">
    <property type="entry name" value="PYR_CT"/>
</dbReference>
<keyword evidence="1" id="KW-0464">Manganese</keyword>
<reference evidence="3 4" key="1">
    <citation type="submission" date="2020-10" db="EMBL/GenBank/DDBJ databases">
        <title>Bacillus sp. HD4P25, an endophyte from a halophyte.</title>
        <authorList>
            <person name="Sun J.-Q."/>
        </authorList>
    </citation>
    <scope>NUCLEOTIDE SEQUENCE [LARGE SCALE GENOMIC DNA]</scope>
    <source>
        <strain evidence="3 4">YIM 93174</strain>
    </source>
</reference>
<dbReference type="InterPro" id="IPR013785">
    <property type="entry name" value="Aldolase_TIM"/>
</dbReference>
<proteinExistence type="predicted"/>
<feature type="domain" description="Pyruvate carboxyltransferase" evidence="2">
    <location>
        <begin position="132"/>
        <end position="257"/>
    </location>
</feature>
<dbReference type="CDD" id="cd07944">
    <property type="entry name" value="DRE_TIM_HOA_like"/>
    <property type="match status" value="1"/>
</dbReference>
<sequence length="538" mass="61336">MSKVKILDCTLRDGGYINGWDFGERTIKKVISKLAKAKIDIIECGFLEERDFDSNKALYNSVERIRDYIEPKSENVMYVGMIAQPYISIDKISPCDGTSIDGIRVTFHENEIEEAFIYGKQLMDRGYQVFIQPVGTTSYSDSALLDLIEKVNALKPYAFYLVDTLGIMYKNDLLRMFHLLDNNLDSGVSVGFHSHNNLQLSFSNAQEILSLHTKRNIIIDASVMGMGRGAGNLCTELITHYINENINEKYDTIPLLEIVDEHLLAIFNENNWGYSIPYYLAAVNGCHPNYTSNLINKQTISVKSINAILRQIPRRNRDIYDKELIEQLYIDYQSHYVNDIEELMVIGELVRNRKILVIAPGKSIELQREEIQDFIMINNPIVFSVNFVPDTFTTDTVFISNQKRFNLLSDGYDGQFENTAFITTSNIKAANGFTSIVVNYTDLLVDNPIISDNAGLLLLNLLHRVSAKEVYVAGFDGFSIDKANNYFSNELNNNTELNELIKKNEAMSQFLSFLDKKMSIHFITSTVYNEMHKDVITN</sequence>
<accession>A0ABR9QFF2</accession>
<protein>
    <submittedName>
        <fullName evidence="3">Aldolase catalytic domain-containing protein</fullName>
    </submittedName>
</protein>
<evidence type="ECO:0000259" key="2">
    <source>
        <dbReference type="Pfam" id="PF00682"/>
    </source>
</evidence>
<gene>
    <name evidence="3" type="ORF">IMZ08_04010</name>
</gene>
<dbReference type="InterPro" id="IPR050073">
    <property type="entry name" value="2-IPM_HCS-like"/>
</dbReference>
<dbReference type="PANTHER" id="PTHR10277:SF9">
    <property type="entry name" value="2-ISOPROPYLMALATE SYNTHASE 1, CHLOROPLASTIC-RELATED"/>
    <property type="match status" value="1"/>
</dbReference>
<evidence type="ECO:0000256" key="1">
    <source>
        <dbReference type="ARBA" id="ARBA00023211"/>
    </source>
</evidence>
<dbReference type="Pfam" id="PF00682">
    <property type="entry name" value="HMGL-like"/>
    <property type="match status" value="1"/>
</dbReference>
<dbReference type="EMBL" id="JADCLJ010000007">
    <property type="protein sequence ID" value="MBE4907223.1"/>
    <property type="molecule type" value="Genomic_DNA"/>
</dbReference>